<dbReference type="EMBL" id="BSXT01000012">
    <property type="protein sequence ID" value="GMF14724.1"/>
    <property type="molecule type" value="Genomic_DNA"/>
</dbReference>
<gene>
    <name evidence="1" type="ORF">Pfra01_000015700</name>
</gene>
<evidence type="ECO:0000313" key="2">
    <source>
        <dbReference type="Proteomes" id="UP001165121"/>
    </source>
</evidence>
<evidence type="ECO:0000313" key="1">
    <source>
        <dbReference type="EMBL" id="GMF14724.1"/>
    </source>
</evidence>
<protein>
    <submittedName>
        <fullName evidence="1">Unnamed protein product</fullName>
    </submittedName>
</protein>
<sequence>MEDVSRWWVNMNRRLPKRHRTWTKLKKSLLRRYGEREDKSAAEWRVSMRPMMPGEMYADFAAGLRDVVGRNNVSGRVLLALYYRCLDKATRKLVRQELRAETLEGAVDKSTEIDDPMDNVAQGMMNIGLPWATVPRPYLIPMVGTTGQTIPGIGGMGLSSGMLNNASTNGGTITRKDMEHVALSTNPQCV</sequence>
<reference evidence="1" key="1">
    <citation type="submission" date="2023-04" db="EMBL/GenBank/DDBJ databases">
        <title>Phytophthora fragariaefolia NBRC 109709.</title>
        <authorList>
            <person name="Ichikawa N."/>
            <person name="Sato H."/>
            <person name="Tonouchi N."/>
        </authorList>
    </citation>
    <scope>NUCLEOTIDE SEQUENCE</scope>
    <source>
        <strain evidence="1">NBRC 109709</strain>
    </source>
</reference>
<dbReference type="OrthoDB" id="18186at2759"/>
<accession>A0A9W6TLR6</accession>
<name>A0A9W6TLR6_9STRA</name>
<proteinExistence type="predicted"/>
<dbReference type="AlphaFoldDB" id="A0A9W6TLR6"/>
<comment type="caution">
    <text evidence="1">The sequence shown here is derived from an EMBL/GenBank/DDBJ whole genome shotgun (WGS) entry which is preliminary data.</text>
</comment>
<organism evidence="1 2">
    <name type="scientific">Phytophthora fragariaefolia</name>
    <dbReference type="NCBI Taxonomy" id="1490495"/>
    <lineage>
        <taxon>Eukaryota</taxon>
        <taxon>Sar</taxon>
        <taxon>Stramenopiles</taxon>
        <taxon>Oomycota</taxon>
        <taxon>Peronosporomycetes</taxon>
        <taxon>Peronosporales</taxon>
        <taxon>Peronosporaceae</taxon>
        <taxon>Phytophthora</taxon>
    </lineage>
</organism>
<keyword evidence="2" id="KW-1185">Reference proteome</keyword>
<dbReference type="Proteomes" id="UP001165121">
    <property type="component" value="Unassembled WGS sequence"/>
</dbReference>